<dbReference type="PROSITE" id="PS51462">
    <property type="entry name" value="NUDIX"/>
    <property type="match status" value="1"/>
</dbReference>
<evidence type="ECO:0000313" key="7">
    <source>
        <dbReference type="Proteomes" id="UP000322981"/>
    </source>
</evidence>
<gene>
    <name evidence="3" type="primary">rppH</name>
    <name evidence="3" type="synonym">nudH</name>
    <name evidence="6" type="ORF">F2Q65_08460</name>
</gene>
<comment type="cofactor">
    <cofactor evidence="1">
        <name>Mg(2+)</name>
        <dbReference type="ChEBI" id="CHEBI:18420"/>
    </cofactor>
</comment>
<feature type="domain" description="Nudix hydrolase" evidence="5">
    <location>
        <begin position="6"/>
        <end position="149"/>
    </location>
</feature>
<comment type="function">
    <text evidence="3">Accelerates the degradation of transcripts by removing pyrophosphate from the 5'-end of triphosphorylated RNA, leading to a more labile monophosphorylated state that can stimulate subsequent ribonuclease cleavage.</text>
</comment>
<dbReference type="Gene3D" id="3.90.79.10">
    <property type="entry name" value="Nucleoside Triphosphate Pyrophosphohydrolase"/>
    <property type="match status" value="1"/>
</dbReference>
<evidence type="ECO:0000256" key="2">
    <source>
        <dbReference type="ARBA" id="ARBA00022801"/>
    </source>
</evidence>
<dbReference type="Pfam" id="PF00293">
    <property type="entry name" value="NUDIX"/>
    <property type="match status" value="1"/>
</dbReference>
<dbReference type="NCBIfam" id="NF001938">
    <property type="entry name" value="PRK00714.1-5"/>
    <property type="match status" value="1"/>
</dbReference>
<feature type="region of interest" description="Disordered" evidence="4">
    <location>
        <begin position="159"/>
        <end position="187"/>
    </location>
</feature>
<evidence type="ECO:0000256" key="4">
    <source>
        <dbReference type="SAM" id="MobiDB-lite"/>
    </source>
</evidence>
<dbReference type="PANTHER" id="PTHR23114">
    <property type="entry name" value="M7GPPPN-MRNA HYDROLASE"/>
    <property type="match status" value="1"/>
</dbReference>
<dbReference type="RefSeq" id="WP_150092365.1">
    <property type="nucleotide sequence ID" value="NZ_JBFUOH010000097.1"/>
</dbReference>
<comment type="cofactor">
    <cofactor evidence="3">
        <name>a divalent metal cation</name>
        <dbReference type="ChEBI" id="CHEBI:60240"/>
    </cofactor>
</comment>
<organism evidence="6 7">
    <name type="scientific">Thiohalocapsa marina</name>
    <dbReference type="NCBI Taxonomy" id="424902"/>
    <lineage>
        <taxon>Bacteria</taxon>
        <taxon>Pseudomonadati</taxon>
        <taxon>Pseudomonadota</taxon>
        <taxon>Gammaproteobacteria</taxon>
        <taxon>Chromatiales</taxon>
        <taxon>Chromatiaceae</taxon>
        <taxon>Thiohalocapsa</taxon>
    </lineage>
</organism>
<dbReference type="GO" id="GO:0006402">
    <property type="term" value="P:mRNA catabolic process"/>
    <property type="evidence" value="ECO:0007669"/>
    <property type="project" value="TreeGrafter"/>
</dbReference>
<evidence type="ECO:0000259" key="5">
    <source>
        <dbReference type="PROSITE" id="PS51462"/>
    </source>
</evidence>
<dbReference type="InterPro" id="IPR020084">
    <property type="entry name" value="NUDIX_hydrolase_CS"/>
</dbReference>
<dbReference type="InterPro" id="IPR022927">
    <property type="entry name" value="RppH"/>
</dbReference>
<dbReference type="EMBL" id="VWXX01000009">
    <property type="protein sequence ID" value="KAA6185504.1"/>
    <property type="molecule type" value="Genomic_DNA"/>
</dbReference>
<accession>A0A5M8FLX7</accession>
<dbReference type="CDD" id="cd03671">
    <property type="entry name" value="NUDIX_Ap4A_hydrolase_plant_like"/>
    <property type="match status" value="1"/>
</dbReference>
<dbReference type="NCBIfam" id="NF001937">
    <property type="entry name" value="PRK00714.1-4"/>
    <property type="match status" value="1"/>
</dbReference>
<comment type="caution">
    <text evidence="6">The sequence shown here is derived from an EMBL/GenBank/DDBJ whole genome shotgun (WGS) entry which is preliminary data.</text>
</comment>
<dbReference type="InterPro" id="IPR000086">
    <property type="entry name" value="NUDIX_hydrolase_dom"/>
</dbReference>
<dbReference type="OrthoDB" id="9816040at2"/>
<proteinExistence type="inferred from homology"/>
<dbReference type="Proteomes" id="UP000322981">
    <property type="component" value="Unassembled WGS sequence"/>
</dbReference>
<keyword evidence="2 3" id="KW-0378">Hydrolase</keyword>
<dbReference type="EC" id="3.6.1.-" evidence="3"/>
<dbReference type="PROSITE" id="PS00893">
    <property type="entry name" value="NUDIX_BOX"/>
    <property type="match status" value="1"/>
</dbReference>
<dbReference type="FunFam" id="3.90.79.10:FF:000001">
    <property type="entry name" value="RNA pyrophosphohydrolase"/>
    <property type="match status" value="1"/>
</dbReference>
<dbReference type="SUPFAM" id="SSF55811">
    <property type="entry name" value="Nudix"/>
    <property type="match status" value="1"/>
</dbReference>
<dbReference type="AlphaFoldDB" id="A0A5M8FLX7"/>
<dbReference type="HAMAP" id="MF_00298">
    <property type="entry name" value="Nudix_RppH"/>
    <property type="match status" value="1"/>
</dbReference>
<protein>
    <recommendedName>
        <fullName evidence="3">RNA pyrophosphohydrolase</fullName>
        <ecNumber evidence="3">3.6.1.-</ecNumber>
    </recommendedName>
    <alternativeName>
        <fullName evidence="3">(Di)nucleoside polyphosphate hydrolase</fullName>
    </alternativeName>
</protein>
<comment type="similarity">
    <text evidence="3">Belongs to the Nudix hydrolase family. RppH subfamily.</text>
</comment>
<evidence type="ECO:0000256" key="3">
    <source>
        <dbReference type="HAMAP-Rule" id="MF_00298"/>
    </source>
</evidence>
<name>A0A5M8FLX7_9GAMM</name>
<sequence length="187" mass="22221">MIDRDGFRPNVGIILSNAERRLFWGRRVGQNAWQFPQGGIKTDESPLEAMYRELEEEVGLRPRQVTVLGSTRGWLRYRLPRRYIRRHCGPICIGQKQVWYMLRVDCAEGDFCLDRSEKPEFDAWRWVRYWYPLREVVYFKRRVYEQALQELAPLLYPEGAPPAAEPDAGAPPQQRREAHRAGYLRRR</sequence>
<feature type="short sequence motif" description="Nudix box" evidence="3">
    <location>
        <begin position="38"/>
        <end position="59"/>
    </location>
</feature>
<dbReference type="InterPro" id="IPR015797">
    <property type="entry name" value="NUDIX_hydrolase-like_dom_sf"/>
</dbReference>
<keyword evidence="7" id="KW-1185">Reference proteome</keyword>
<dbReference type="GO" id="GO:0034353">
    <property type="term" value="F:mRNA 5'-diphosphatase activity"/>
    <property type="evidence" value="ECO:0007669"/>
    <property type="project" value="TreeGrafter"/>
</dbReference>
<dbReference type="PANTHER" id="PTHR23114:SF17">
    <property type="entry name" value="M7GPPPN-MRNA HYDROLASE"/>
    <property type="match status" value="1"/>
</dbReference>
<evidence type="ECO:0000313" key="6">
    <source>
        <dbReference type="EMBL" id="KAA6185504.1"/>
    </source>
</evidence>
<reference evidence="6 7" key="1">
    <citation type="submission" date="2019-09" db="EMBL/GenBank/DDBJ databases">
        <title>Whole-genome sequence of the purple sulfur bacterium Thiohalocapsa marina DSM 19078.</title>
        <authorList>
            <person name="Kyndt J.A."/>
            <person name="Meyer T.E."/>
        </authorList>
    </citation>
    <scope>NUCLEOTIDE SEQUENCE [LARGE SCALE GENOMIC DNA]</scope>
    <source>
        <strain evidence="6 7">DSM 19078</strain>
    </source>
</reference>
<dbReference type="GO" id="GO:0005737">
    <property type="term" value="C:cytoplasm"/>
    <property type="evidence" value="ECO:0007669"/>
    <property type="project" value="TreeGrafter"/>
</dbReference>
<evidence type="ECO:0000256" key="1">
    <source>
        <dbReference type="ARBA" id="ARBA00001946"/>
    </source>
</evidence>